<evidence type="ECO:0000313" key="1">
    <source>
        <dbReference type="EMBL" id="KJU84148.1"/>
    </source>
</evidence>
<comment type="caution">
    <text evidence="1">The sequence shown here is derived from an EMBL/GenBank/DDBJ whole genome shotgun (WGS) entry which is preliminary data.</text>
</comment>
<sequence length="69" mass="7886">MIGKNDTYFLRNSPIVSNTPLSSNMDLINRQTGKTGTRIREKKNTIPKYGDKRYRIKETTTAFKTNACS</sequence>
<dbReference type="AlphaFoldDB" id="A0A0F3GTW9"/>
<organism evidence="1 2">
    <name type="scientific">Candidatus Magnetobacterium bavaricum</name>
    <dbReference type="NCBI Taxonomy" id="29290"/>
    <lineage>
        <taxon>Bacteria</taxon>
        <taxon>Pseudomonadati</taxon>
        <taxon>Nitrospirota</taxon>
        <taxon>Thermodesulfovibrionia</taxon>
        <taxon>Thermodesulfovibrionales</taxon>
        <taxon>Candidatus Magnetobacteriaceae</taxon>
        <taxon>Candidatus Magnetobacterium</taxon>
    </lineage>
</organism>
<reference evidence="1 2" key="1">
    <citation type="submission" date="2015-02" db="EMBL/GenBank/DDBJ databases">
        <title>Single-cell genomics of uncultivated deep-branching MTB reveals a conserved set of magnetosome genes.</title>
        <authorList>
            <person name="Kolinko S."/>
            <person name="Richter M."/>
            <person name="Glockner F.O."/>
            <person name="Brachmann A."/>
            <person name="Schuler D."/>
        </authorList>
    </citation>
    <scope>NUCLEOTIDE SEQUENCE [LARGE SCALE GENOMIC DNA]</scope>
    <source>
        <strain evidence="1">TM-1</strain>
    </source>
</reference>
<protein>
    <submittedName>
        <fullName evidence="1">Uncharacterized protein</fullName>
    </submittedName>
</protein>
<accession>A0A0F3GTW9</accession>
<proteinExistence type="predicted"/>
<keyword evidence="2" id="KW-1185">Reference proteome</keyword>
<evidence type="ECO:0000313" key="2">
    <source>
        <dbReference type="Proteomes" id="UP000033423"/>
    </source>
</evidence>
<dbReference type="Proteomes" id="UP000033423">
    <property type="component" value="Unassembled WGS sequence"/>
</dbReference>
<gene>
    <name evidence="1" type="ORF">MBAV_003658</name>
</gene>
<dbReference type="EMBL" id="LACI01001597">
    <property type="protein sequence ID" value="KJU84148.1"/>
    <property type="molecule type" value="Genomic_DNA"/>
</dbReference>
<name>A0A0F3GTW9_9BACT</name>